<organism evidence="1 2">
    <name type="scientific">Vibrio parahaemolyticus</name>
    <dbReference type="NCBI Taxonomy" id="670"/>
    <lineage>
        <taxon>Bacteria</taxon>
        <taxon>Pseudomonadati</taxon>
        <taxon>Pseudomonadota</taxon>
        <taxon>Gammaproteobacteria</taxon>
        <taxon>Vibrionales</taxon>
        <taxon>Vibrionaceae</taxon>
        <taxon>Vibrio</taxon>
    </lineage>
</organism>
<evidence type="ECO:0000313" key="2">
    <source>
        <dbReference type="Proteomes" id="UP001253193"/>
    </source>
</evidence>
<proteinExistence type="predicted"/>
<name>A0AAW8PY26_VIBPH</name>
<protein>
    <submittedName>
        <fullName evidence="1">Uncharacterized protein</fullName>
    </submittedName>
</protein>
<accession>A0AAW8PY26</accession>
<gene>
    <name evidence="1" type="ORF">QX249_10605</name>
</gene>
<reference evidence="1" key="1">
    <citation type="submission" date="2023-06" db="EMBL/GenBank/DDBJ databases">
        <title>Genomic Diversity of Vibrio spp. and Metagenomic Analysis of Pathogens in Florida Gulf Coastal Waters Following Hurricane Ian.</title>
        <authorList>
            <person name="Brumfield K.D."/>
        </authorList>
    </citation>
    <scope>NUCLEOTIDE SEQUENCE</scope>
    <source>
        <strain evidence="1">WBS2B-138</strain>
    </source>
</reference>
<dbReference type="EMBL" id="JAUHGG010000003">
    <property type="protein sequence ID" value="MDS1821111.1"/>
    <property type="molecule type" value="Genomic_DNA"/>
</dbReference>
<dbReference type="Proteomes" id="UP001253193">
    <property type="component" value="Unassembled WGS sequence"/>
</dbReference>
<comment type="caution">
    <text evidence="1">The sequence shown here is derived from an EMBL/GenBank/DDBJ whole genome shotgun (WGS) entry which is preliminary data.</text>
</comment>
<evidence type="ECO:0000313" key="1">
    <source>
        <dbReference type="EMBL" id="MDS1821111.1"/>
    </source>
</evidence>
<sequence>MKEQHEFSDFTLVATPESPETPMEIQIKGEMSFKIDVLASSEFHCLGVDPKAEIHDEESLYRVCLKLDRKTNRPPEISFYMPLKDVKKLLEVSVVPVDIGFNTP</sequence>
<dbReference type="RefSeq" id="WP_311019956.1">
    <property type="nucleotide sequence ID" value="NZ_JAUHGG010000003.1"/>
</dbReference>
<dbReference type="AlphaFoldDB" id="A0AAW8PY26"/>